<dbReference type="EMBL" id="RQPI01000009">
    <property type="protein sequence ID" value="RQW10295.1"/>
    <property type="molecule type" value="Genomic_DNA"/>
</dbReference>
<dbReference type="PROSITE" id="PS50995">
    <property type="entry name" value="HTH_MARR_2"/>
    <property type="match status" value="1"/>
</dbReference>
<dbReference type="Proteomes" id="UP000282529">
    <property type="component" value="Unassembled WGS sequence"/>
</dbReference>
<proteinExistence type="predicted"/>
<dbReference type="SMART" id="SM00529">
    <property type="entry name" value="HTH_DTXR"/>
    <property type="match status" value="1"/>
</dbReference>
<dbReference type="GO" id="GO:0003700">
    <property type="term" value="F:DNA-binding transcription factor activity"/>
    <property type="evidence" value="ECO:0007669"/>
    <property type="project" value="InterPro"/>
</dbReference>
<dbReference type="Pfam" id="PF01047">
    <property type="entry name" value="MarR"/>
    <property type="match status" value="1"/>
</dbReference>
<dbReference type="InterPro" id="IPR036388">
    <property type="entry name" value="WH-like_DNA-bd_sf"/>
</dbReference>
<dbReference type="InterPro" id="IPR036390">
    <property type="entry name" value="WH_DNA-bd_sf"/>
</dbReference>
<evidence type="ECO:0000259" key="2">
    <source>
        <dbReference type="PROSITE" id="PS50995"/>
    </source>
</evidence>
<evidence type="ECO:0000313" key="3">
    <source>
        <dbReference type="EMBL" id="RQW10295.1"/>
    </source>
</evidence>
<gene>
    <name evidence="3" type="ORF">EH198_15805</name>
</gene>
<accession>A0A3N9P3B5</accession>
<name>A0A3N9P3B5_9BACL</name>
<feature type="domain" description="HTH marR-type" evidence="2">
    <location>
        <begin position="13"/>
        <end position="148"/>
    </location>
</feature>
<keyword evidence="4" id="KW-1185">Reference proteome</keyword>
<dbReference type="GO" id="GO:0006950">
    <property type="term" value="P:response to stress"/>
    <property type="evidence" value="ECO:0007669"/>
    <property type="project" value="TreeGrafter"/>
</dbReference>
<keyword evidence="1" id="KW-0238">DNA-binding</keyword>
<reference evidence="3 4" key="1">
    <citation type="submission" date="2018-11" db="EMBL/GenBank/DDBJ databases">
        <title>Genome sequence of strain 7197.</title>
        <authorList>
            <person name="Gao J."/>
            <person name="Sun J."/>
        </authorList>
    </citation>
    <scope>NUCLEOTIDE SEQUENCE [LARGE SCALE GENOMIC DNA]</scope>
    <source>
        <strain evidence="3 4">7197</strain>
    </source>
</reference>
<dbReference type="PANTHER" id="PTHR33164:SF99">
    <property type="entry name" value="MARR FAMILY REGULATORY PROTEIN"/>
    <property type="match status" value="1"/>
</dbReference>
<dbReference type="InterPro" id="IPR022689">
    <property type="entry name" value="Iron_dep_repressor"/>
</dbReference>
<protein>
    <submittedName>
        <fullName evidence="3">MarR family transcriptional regulator</fullName>
    </submittedName>
</protein>
<dbReference type="AlphaFoldDB" id="A0A3N9P3B5"/>
<dbReference type="GO" id="GO:0003677">
    <property type="term" value="F:DNA binding"/>
    <property type="evidence" value="ECO:0007669"/>
    <property type="project" value="UniProtKB-KW"/>
</dbReference>
<dbReference type="PANTHER" id="PTHR33164">
    <property type="entry name" value="TRANSCRIPTIONAL REGULATOR, MARR FAMILY"/>
    <property type="match status" value="1"/>
</dbReference>
<dbReference type="Gene3D" id="1.10.10.10">
    <property type="entry name" value="Winged helix-like DNA-binding domain superfamily/Winged helix DNA-binding domain"/>
    <property type="match status" value="1"/>
</dbReference>
<dbReference type="SMART" id="SM00347">
    <property type="entry name" value="HTH_MARR"/>
    <property type="match status" value="1"/>
</dbReference>
<evidence type="ECO:0000313" key="4">
    <source>
        <dbReference type="Proteomes" id="UP000282529"/>
    </source>
</evidence>
<sequence>MKWELKCKMPPETDPLVEQIGLSMWRVQRKIISGMSLQKELGLTFPQFALLNMIAREGRARVVTLAERMEVKSSAITVMLDRMDAIGLVNREQDENDRRAVVVTLTEKGEIMCAEGQRRSLVLLEEYLSILTPEELHRFAEYYDMLDRQER</sequence>
<comment type="caution">
    <text evidence="3">The sequence shown here is derived from an EMBL/GenBank/DDBJ whole genome shotgun (WGS) entry which is preliminary data.</text>
</comment>
<dbReference type="SUPFAM" id="SSF46785">
    <property type="entry name" value="Winged helix' DNA-binding domain"/>
    <property type="match status" value="1"/>
</dbReference>
<organism evidence="3 4">
    <name type="scientific">Paenibacillus rhizophilus</name>
    <dbReference type="NCBI Taxonomy" id="1850366"/>
    <lineage>
        <taxon>Bacteria</taxon>
        <taxon>Bacillati</taxon>
        <taxon>Bacillota</taxon>
        <taxon>Bacilli</taxon>
        <taxon>Bacillales</taxon>
        <taxon>Paenibacillaceae</taxon>
        <taxon>Paenibacillus</taxon>
    </lineage>
</organism>
<evidence type="ECO:0000256" key="1">
    <source>
        <dbReference type="ARBA" id="ARBA00023125"/>
    </source>
</evidence>
<dbReference type="InterPro" id="IPR000835">
    <property type="entry name" value="HTH_MarR-typ"/>
</dbReference>
<dbReference type="GO" id="GO:0046914">
    <property type="term" value="F:transition metal ion binding"/>
    <property type="evidence" value="ECO:0007669"/>
    <property type="project" value="InterPro"/>
</dbReference>
<dbReference type="InterPro" id="IPR039422">
    <property type="entry name" value="MarR/SlyA-like"/>
</dbReference>
<dbReference type="OrthoDB" id="327696at2"/>